<protein>
    <submittedName>
        <fullName evidence="12">Response regulator</fullName>
    </submittedName>
</protein>
<dbReference type="Pfam" id="PF00072">
    <property type="entry name" value="Response_reg"/>
    <property type="match status" value="1"/>
</dbReference>
<dbReference type="Gene3D" id="1.10.10.10">
    <property type="entry name" value="Winged helix-like DNA-binding domain superfamily/Winged helix DNA-binding domain"/>
    <property type="match status" value="1"/>
</dbReference>
<dbReference type="Gene3D" id="6.10.250.690">
    <property type="match status" value="1"/>
</dbReference>
<dbReference type="PROSITE" id="PS50110">
    <property type="entry name" value="RESPONSE_REGULATORY"/>
    <property type="match status" value="1"/>
</dbReference>
<gene>
    <name evidence="12" type="ORF">IAD20_06740</name>
</gene>
<evidence type="ECO:0000256" key="1">
    <source>
        <dbReference type="ARBA" id="ARBA00004496"/>
    </source>
</evidence>
<dbReference type="SUPFAM" id="SSF52172">
    <property type="entry name" value="CheY-like"/>
    <property type="match status" value="1"/>
</dbReference>
<dbReference type="FunFam" id="3.40.50.2300:FF:000002">
    <property type="entry name" value="DNA-binding response regulator PhoP"/>
    <property type="match status" value="1"/>
</dbReference>
<dbReference type="AlphaFoldDB" id="A0A9D1M4Y8"/>
<feature type="domain" description="Response regulatory" evidence="10">
    <location>
        <begin position="2"/>
        <end position="116"/>
    </location>
</feature>
<dbReference type="GO" id="GO:0005829">
    <property type="term" value="C:cytosol"/>
    <property type="evidence" value="ECO:0007669"/>
    <property type="project" value="TreeGrafter"/>
</dbReference>
<reference evidence="12" key="1">
    <citation type="submission" date="2020-10" db="EMBL/GenBank/DDBJ databases">
        <authorList>
            <person name="Gilroy R."/>
        </authorList>
    </citation>
    <scope>NUCLEOTIDE SEQUENCE</scope>
    <source>
        <strain evidence="12">ChiW3-316</strain>
    </source>
</reference>
<evidence type="ECO:0000256" key="8">
    <source>
        <dbReference type="PROSITE-ProRule" id="PRU00169"/>
    </source>
</evidence>
<evidence type="ECO:0000256" key="7">
    <source>
        <dbReference type="ARBA" id="ARBA00023163"/>
    </source>
</evidence>
<accession>A0A9D1M4Y8</accession>
<feature type="DNA-binding region" description="OmpR/PhoB-type" evidence="9">
    <location>
        <begin position="124"/>
        <end position="218"/>
    </location>
</feature>
<dbReference type="CDD" id="cd00383">
    <property type="entry name" value="trans_reg_C"/>
    <property type="match status" value="1"/>
</dbReference>
<keyword evidence="3 8" id="KW-0597">Phosphoprotein</keyword>
<dbReference type="SMART" id="SM00862">
    <property type="entry name" value="Trans_reg_C"/>
    <property type="match status" value="1"/>
</dbReference>
<dbReference type="CDD" id="cd17624">
    <property type="entry name" value="REC_OmpR_PmrA-like"/>
    <property type="match status" value="1"/>
</dbReference>
<dbReference type="Proteomes" id="UP000824107">
    <property type="component" value="Unassembled WGS sequence"/>
</dbReference>
<evidence type="ECO:0000256" key="4">
    <source>
        <dbReference type="ARBA" id="ARBA00023012"/>
    </source>
</evidence>
<keyword evidence="2" id="KW-0963">Cytoplasm</keyword>
<keyword evidence="5" id="KW-0805">Transcription regulation</keyword>
<dbReference type="PROSITE" id="PS51755">
    <property type="entry name" value="OMPR_PHOB"/>
    <property type="match status" value="1"/>
</dbReference>
<comment type="subcellular location">
    <subcellularLocation>
        <location evidence="1">Cytoplasm</location>
    </subcellularLocation>
</comment>
<evidence type="ECO:0000256" key="2">
    <source>
        <dbReference type="ARBA" id="ARBA00022490"/>
    </source>
</evidence>
<evidence type="ECO:0000256" key="6">
    <source>
        <dbReference type="ARBA" id="ARBA00023125"/>
    </source>
</evidence>
<evidence type="ECO:0000313" key="13">
    <source>
        <dbReference type="Proteomes" id="UP000824107"/>
    </source>
</evidence>
<dbReference type="InterPro" id="IPR001867">
    <property type="entry name" value="OmpR/PhoB-type_DNA-bd"/>
</dbReference>
<dbReference type="GO" id="GO:0006355">
    <property type="term" value="P:regulation of DNA-templated transcription"/>
    <property type="evidence" value="ECO:0007669"/>
    <property type="project" value="InterPro"/>
</dbReference>
<dbReference type="GO" id="GO:0000156">
    <property type="term" value="F:phosphorelay response regulator activity"/>
    <property type="evidence" value="ECO:0007669"/>
    <property type="project" value="TreeGrafter"/>
</dbReference>
<dbReference type="PANTHER" id="PTHR48111:SF35">
    <property type="entry name" value="TRANSCRIPTIONAL REGULATORY PROTEIN QSEB"/>
    <property type="match status" value="1"/>
</dbReference>
<keyword evidence="7" id="KW-0804">Transcription</keyword>
<dbReference type="InterPro" id="IPR036388">
    <property type="entry name" value="WH-like_DNA-bd_sf"/>
</dbReference>
<dbReference type="GO" id="GO:0032993">
    <property type="term" value="C:protein-DNA complex"/>
    <property type="evidence" value="ECO:0007669"/>
    <property type="project" value="TreeGrafter"/>
</dbReference>
<evidence type="ECO:0000256" key="5">
    <source>
        <dbReference type="ARBA" id="ARBA00023015"/>
    </source>
</evidence>
<evidence type="ECO:0000256" key="9">
    <source>
        <dbReference type="PROSITE-ProRule" id="PRU01091"/>
    </source>
</evidence>
<evidence type="ECO:0000313" key="12">
    <source>
        <dbReference type="EMBL" id="HIU53761.1"/>
    </source>
</evidence>
<name>A0A9D1M4Y8_9PROT</name>
<dbReference type="InterPro" id="IPR039420">
    <property type="entry name" value="WalR-like"/>
</dbReference>
<dbReference type="InterPro" id="IPR001789">
    <property type="entry name" value="Sig_transdc_resp-reg_receiver"/>
</dbReference>
<evidence type="ECO:0000256" key="3">
    <source>
        <dbReference type="ARBA" id="ARBA00022553"/>
    </source>
</evidence>
<dbReference type="GO" id="GO:0000976">
    <property type="term" value="F:transcription cis-regulatory region binding"/>
    <property type="evidence" value="ECO:0007669"/>
    <property type="project" value="TreeGrafter"/>
</dbReference>
<keyword evidence="6 9" id="KW-0238">DNA-binding</keyword>
<dbReference type="PANTHER" id="PTHR48111">
    <property type="entry name" value="REGULATOR OF RPOS"/>
    <property type="match status" value="1"/>
</dbReference>
<sequence>MRILLVEDDFLIGDGIKTGLEKLGFNIDWFQDGEDGEEALLQAPYDAVILDLGLPGKDGLEILQSWRQKGRKEAVLILTARGDVDQRITGLNLGADDYLGKPFSLKEVQARLNALIRRQGGQASPLISHKNVTFNPQTRKVTLNGKEITLSPKELIVLELLLLNKNKVLSKETIENKIYSWDDEVQSNAVEVHIHHLRKKLGKDIVKTINKIGYVLEDE</sequence>
<dbReference type="EMBL" id="DVNC01000046">
    <property type="protein sequence ID" value="HIU53761.1"/>
    <property type="molecule type" value="Genomic_DNA"/>
</dbReference>
<evidence type="ECO:0000259" key="11">
    <source>
        <dbReference type="PROSITE" id="PS51755"/>
    </source>
</evidence>
<reference evidence="12" key="2">
    <citation type="journal article" date="2021" name="PeerJ">
        <title>Extensive microbial diversity within the chicken gut microbiome revealed by metagenomics and culture.</title>
        <authorList>
            <person name="Gilroy R."/>
            <person name="Ravi A."/>
            <person name="Getino M."/>
            <person name="Pursley I."/>
            <person name="Horton D.L."/>
            <person name="Alikhan N.F."/>
            <person name="Baker D."/>
            <person name="Gharbi K."/>
            <person name="Hall N."/>
            <person name="Watson M."/>
            <person name="Adriaenssens E.M."/>
            <person name="Foster-Nyarko E."/>
            <person name="Jarju S."/>
            <person name="Secka A."/>
            <person name="Antonio M."/>
            <person name="Oren A."/>
            <person name="Chaudhuri R.R."/>
            <person name="La Ragione R."/>
            <person name="Hildebrand F."/>
            <person name="Pallen M.J."/>
        </authorList>
    </citation>
    <scope>NUCLEOTIDE SEQUENCE</scope>
    <source>
        <strain evidence="12">ChiW3-316</strain>
    </source>
</reference>
<dbReference type="Pfam" id="PF00486">
    <property type="entry name" value="Trans_reg_C"/>
    <property type="match status" value="1"/>
</dbReference>
<evidence type="ECO:0000259" key="10">
    <source>
        <dbReference type="PROSITE" id="PS50110"/>
    </source>
</evidence>
<dbReference type="SMART" id="SM00448">
    <property type="entry name" value="REC"/>
    <property type="match status" value="1"/>
</dbReference>
<dbReference type="Gene3D" id="3.40.50.2300">
    <property type="match status" value="1"/>
</dbReference>
<organism evidence="12 13">
    <name type="scientific">Candidatus Scatocola faecipullorum</name>
    <dbReference type="NCBI Taxonomy" id="2840917"/>
    <lineage>
        <taxon>Bacteria</taxon>
        <taxon>Pseudomonadati</taxon>
        <taxon>Pseudomonadota</taxon>
        <taxon>Alphaproteobacteria</taxon>
        <taxon>Rhodospirillales</taxon>
        <taxon>Rhodospirillaceae</taxon>
        <taxon>Rhodospirillaceae incertae sedis</taxon>
        <taxon>Candidatus Scatocola</taxon>
    </lineage>
</organism>
<feature type="domain" description="OmpR/PhoB-type" evidence="11">
    <location>
        <begin position="124"/>
        <end position="218"/>
    </location>
</feature>
<comment type="caution">
    <text evidence="12">The sequence shown here is derived from an EMBL/GenBank/DDBJ whole genome shotgun (WGS) entry which is preliminary data.</text>
</comment>
<keyword evidence="4" id="KW-0902">Two-component regulatory system</keyword>
<proteinExistence type="predicted"/>
<feature type="modified residue" description="4-aspartylphosphate" evidence="8">
    <location>
        <position position="51"/>
    </location>
</feature>
<dbReference type="InterPro" id="IPR011006">
    <property type="entry name" value="CheY-like_superfamily"/>
</dbReference>